<keyword evidence="4" id="KW-0342">GTP-binding</keyword>
<dbReference type="GeneID" id="106549585"/>
<dbReference type="GO" id="GO:0016020">
    <property type="term" value="C:membrane"/>
    <property type="evidence" value="ECO:0007669"/>
    <property type="project" value="InterPro"/>
</dbReference>
<keyword evidence="6" id="KW-1185">Reference proteome</keyword>
<dbReference type="InterPro" id="IPR027417">
    <property type="entry name" value="P-loop_NTPase"/>
</dbReference>
<feature type="domain" description="IRG-type G" evidence="5">
    <location>
        <begin position="43"/>
        <end position="223"/>
    </location>
</feature>
<evidence type="ECO:0000256" key="4">
    <source>
        <dbReference type="ARBA" id="ARBA00023134"/>
    </source>
</evidence>
<evidence type="ECO:0000259" key="5">
    <source>
        <dbReference type="PROSITE" id="PS51716"/>
    </source>
</evidence>
<sequence length="395" mass="44185">MGNNVTKANVSAEFEDLKRDLNQGSVPEVADKYKKCLNEMHDLPLNIAVTGDSGAGKSSFVNAIRGVTDDDDEAAEVGVVETTMQPKGYPHPKFPNMKIWDLPGIGTPQFKAAEYLKQVNFETYDVFIIVTSDRFTENAALLAKEIGRTTKKFYFIRSKIDLSIEGEKRKKNFNKEKTLETIRNYCQGCLQSPGEPPARVFLISSWKVQEYDFPLLQETIAAELPEHQKDILTLAVHIFSENELMKKKEAMKSYIKKVAWVSFTCGIVPIPGLSMACDVGILVNALRKFCRVFGLDDRSLRFLARQTGKEYEELKSAIKKTPLANTINRDLVLSFLSKSSVWATVSLVELGLDFIPAIGSVFGGVSSYAVTYNFLNSFLDNAVEDARNIQAKFLK</sequence>
<proteinExistence type="inferred from homology"/>
<comment type="similarity">
    <text evidence="1">Belongs to the TRAFAC class dynamin-like GTPase superfamily. IRG family.</text>
</comment>
<dbReference type="SUPFAM" id="SSF52540">
    <property type="entry name" value="P-loop containing nucleoside triphosphate hydrolases"/>
    <property type="match status" value="1"/>
</dbReference>
<dbReference type="RefSeq" id="XP_013922755.1">
    <property type="nucleotide sequence ID" value="XM_014067280.1"/>
</dbReference>
<evidence type="ECO:0000313" key="7">
    <source>
        <dbReference type="RefSeq" id="XP_013922755.1"/>
    </source>
</evidence>
<keyword evidence="3" id="KW-0378">Hydrolase</keyword>
<evidence type="ECO:0000256" key="1">
    <source>
        <dbReference type="ARBA" id="ARBA00005429"/>
    </source>
</evidence>
<name>A0A6I9YFP3_9SAUR</name>
<dbReference type="KEGG" id="tsr:106549585"/>
<dbReference type="GO" id="GO:0005525">
    <property type="term" value="F:GTP binding"/>
    <property type="evidence" value="ECO:0007669"/>
    <property type="project" value="UniProtKB-KW"/>
</dbReference>
<reference evidence="7" key="1">
    <citation type="submission" date="2025-08" db="UniProtKB">
        <authorList>
            <consortium name="RefSeq"/>
        </authorList>
    </citation>
    <scope>IDENTIFICATION</scope>
    <source>
        <tissue evidence="7">Skeletal muscle</tissue>
    </source>
</reference>
<dbReference type="OrthoDB" id="422720at2759"/>
<dbReference type="AlphaFoldDB" id="A0A6I9YFP3"/>
<dbReference type="PROSITE" id="PS51716">
    <property type="entry name" value="G_IRG"/>
    <property type="match status" value="1"/>
</dbReference>
<dbReference type="InterPro" id="IPR007743">
    <property type="entry name" value="Immunity-related_GTPase-like"/>
</dbReference>
<dbReference type="Proteomes" id="UP000504617">
    <property type="component" value="Unplaced"/>
</dbReference>
<evidence type="ECO:0000256" key="2">
    <source>
        <dbReference type="ARBA" id="ARBA00022741"/>
    </source>
</evidence>
<evidence type="ECO:0000313" key="6">
    <source>
        <dbReference type="Proteomes" id="UP000504617"/>
    </source>
</evidence>
<organism evidence="6 7">
    <name type="scientific">Thamnophis sirtalis</name>
    <dbReference type="NCBI Taxonomy" id="35019"/>
    <lineage>
        <taxon>Eukaryota</taxon>
        <taxon>Metazoa</taxon>
        <taxon>Chordata</taxon>
        <taxon>Craniata</taxon>
        <taxon>Vertebrata</taxon>
        <taxon>Euteleostomi</taxon>
        <taxon>Lepidosauria</taxon>
        <taxon>Squamata</taxon>
        <taxon>Bifurcata</taxon>
        <taxon>Unidentata</taxon>
        <taxon>Episquamata</taxon>
        <taxon>Toxicofera</taxon>
        <taxon>Serpentes</taxon>
        <taxon>Colubroidea</taxon>
        <taxon>Colubridae</taxon>
        <taxon>Natricinae</taxon>
        <taxon>Thamnophis</taxon>
    </lineage>
</organism>
<gene>
    <name evidence="7" type="primary">LOC106549585</name>
</gene>
<dbReference type="InterPro" id="IPR051515">
    <property type="entry name" value="IRG"/>
</dbReference>
<keyword evidence="2" id="KW-0547">Nucleotide-binding</keyword>
<protein>
    <submittedName>
        <fullName evidence="7">Interferon-inducible GTPase 5-like</fullName>
    </submittedName>
</protein>
<dbReference type="InterPro" id="IPR030385">
    <property type="entry name" value="G_IRG_dom"/>
</dbReference>
<dbReference type="PANTHER" id="PTHR32341:SF17">
    <property type="entry name" value="IRG-TYPE G DOMAIN-CONTAINING PROTEIN"/>
    <property type="match status" value="1"/>
</dbReference>
<dbReference type="PANTHER" id="PTHR32341">
    <property type="entry name" value="INTERFERON-INDUCIBLE GTPASE"/>
    <property type="match status" value="1"/>
</dbReference>
<dbReference type="Gene3D" id="3.40.50.300">
    <property type="entry name" value="P-loop containing nucleotide triphosphate hydrolases"/>
    <property type="match status" value="1"/>
</dbReference>
<evidence type="ECO:0000256" key="3">
    <source>
        <dbReference type="ARBA" id="ARBA00022801"/>
    </source>
</evidence>
<dbReference type="FunFam" id="3.40.50.300:FF:000541">
    <property type="entry name" value="Immunity related GTPase M"/>
    <property type="match status" value="1"/>
</dbReference>
<dbReference type="Pfam" id="PF05049">
    <property type="entry name" value="IIGP"/>
    <property type="match status" value="1"/>
</dbReference>
<accession>A0A6I9YFP3</accession>
<dbReference type="GO" id="GO:0003924">
    <property type="term" value="F:GTPase activity"/>
    <property type="evidence" value="ECO:0007669"/>
    <property type="project" value="TreeGrafter"/>
</dbReference>